<proteinExistence type="predicted"/>
<reference evidence="2 3" key="1">
    <citation type="journal article" date="2015" name="Genome Biol. Evol.">
        <title>Comparative Genomics of a Bacterivorous Green Alga Reveals Evolutionary Causalities and Consequences of Phago-Mixotrophic Mode of Nutrition.</title>
        <authorList>
            <person name="Burns J.A."/>
            <person name="Paasch A."/>
            <person name="Narechania A."/>
            <person name="Kim E."/>
        </authorList>
    </citation>
    <scope>NUCLEOTIDE SEQUENCE [LARGE SCALE GENOMIC DNA]</scope>
    <source>
        <strain evidence="2 3">PLY_AMNH</strain>
    </source>
</reference>
<keyword evidence="3" id="KW-1185">Reference proteome</keyword>
<dbReference type="EMBL" id="LGRX02033767">
    <property type="protein sequence ID" value="KAK3239988.1"/>
    <property type="molecule type" value="Genomic_DNA"/>
</dbReference>
<feature type="transmembrane region" description="Helical" evidence="1">
    <location>
        <begin position="39"/>
        <end position="59"/>
    </location>
</feature>
<sequence>MPLEDNTSSQTSLKTYTHFKATASVLLKVLDDDKKIRKFYLVLFINLLILGFNFSVIVLPSEFLRDRRMTSSVMLATVPPKNDVLFLEWLKDQIENAWKDPVCGDGICHTPHEFASFGRFGCNVDCGKAKDVLPVLIFVQIDLREVDKQLPQGVADQLRKRVSWNVCMRDADILAPGMAEVCWFREDRGFKHHHERIVEYLADLKQGMTHLLKAGSAVMNTYHYYRYAVK</sequence>
<gene>
    <name evidence="2" type="ORF">CYMTET_50126</name>
</gene>
<dbReference type="Proteomes" id="UP001190700">
    <property type="component" value="Unassembled WGS sequence"/>
</dbReference>
<comment type="caution">
    <text evidence="2">The sequence shown here is derived from an EMBL/GenBank/DDBJ whole genome shotgun (WGS) entry which is preliminary data.</text>
</comment>
<evidence type="ECO:0000313" key="3">
    <source>
        <dbReference type="Proteomes" id="UP001190700"/>
    </source>
</evidence>
<name>A0AAE0BPZ0_9CHLO</name>
<keyword evidence="1" id="KW-0472">Membrane</keyword>
<keyword evidence="1" id="KW-1133">Transmembrane helix</keyword>
<accession>A0AAE0BPZ0</accession>
<dbReference type="AlphaFoldDB" id="A0AAE0BPZ0"/>
<organism evidence="2 3">
    <name type="scientific">Cymbomonas tetramitiformis</name>
    <dbReference type="NCBI Taxonomy" id="36881"/>
    <lineage>
        <taxon>Eukaryota</taxon>
        <taxon>Viridiplantae</taxon>
        <taxon>Chlorophyta</taxon>
        <taxon>Pyramimonadophyceae</taxon>
        <taxon>Pyramimonadales</taxon>
        <taxon>Pyramimonadaceae</taxon>
        <taxon>Cymbomonas</taxon>
    </lineage>
</organism>
<evidence type="ECO:0000256" key="1">
    <source>
        <dbReference type="SAM" id="Phobius"/>
    </source>
</evidence>
<keyword evidence="1" id="KW-0812">Transmembrane</keyword>
<evidence type="ECO:0000313" key="2">
    <source>
        <dbReference type="EMBL" id="KAK3239988.1"/>
    </source>
</evidence>
<protein>
    <submittedName>
        <fullName evidence="2">Uncharacterized protein</fullName>
    </submittedName>
</protein>